<sequence>MGTAADGVRRAGALPLVVPFNLGEDDVRRRCEGSDGLLVTGGPDVDPSH</sequence>
<protein>
    <submittedName>
        <fullName evidence="1">Uncharacterized protein</fullName>
    </submittedName>
</protein>
<dbReference type="AlphaFoldDB" id="A0A2V5KT29"/>
<gene>
    <name evidence="1" type="ORF">DLM86_09640</name>
</gene>
<accession>A0A2V5KT29</accession>
<dbReference type="GO" id="GO:0016787">
    <property type="term" value="F:hydrolase activity"/>
    <property type="evidence" value="ECO:0007669"/>
    <property type="project" value="InterPro"/>
</dbReference>
<comment type="caution">
    <text evidence="1">The sequence shown here is derived from an EMBL/GenBank/DDBJ whole genome shotgun (WGS) entry which is preliminary data.</text>
</comment>
<dbReference type="InterPro" id="IPR029062">
    <property type="entry name" value="Class_I_gatase-like"/>
</dbReference>
<reference evidence="1 2" key="1">
    <citation type="submission" date="2018-05" db="EMBL/GenBank/DDBJ databases">
        <title>Paenibacillus flagellatus sp. nov., isolated from selenium mineral soil.</title>
        <authorList>
            <person name="Dai X."/>
        </authorList>
    </citation>
    <scope>NUCLEOTIDE SEQUENCE [LARGE SCALE GENOMIC DNA]</scope>
    <source>
        <strain evidence="1 2">DXL2</strain>
    </source>
</reference>
<dbReference type="InterPro" id="IPR011697">
    <property type="entry name" value="Peptidase_C26"/>
</dbReference>
<dbReference type="Gene3D" id="3.40.50.880">
    <property type="match status" value="1"/>
</dbReference>
<evidence type="ECO:0000313" key="1">
    <source>
        <dbReference type="EMBL" id="PYI54807.1"/>
    </source>
</evidence>
<organism evidence="1 2">
    <name type="scientific">Paenibacillus flagellatus</name>
    <dbReference type="NCBI Taxonomy" id="2211139"/>
    <lineage>
        <taxon>Bacteria</taxon>
        <taxon>Bacillati</taxon>
        <taxon>Bacillota</taxon>
        <taxon>Bacilli</taxon>
        <taxon>Bacillales</taxon>
        <taxon>Paenibacillaceae</taxon>
        <taxon>Paenibacillus</taxon>
    </lineage>
</organism>
<evidence type="ECO:0000313" key="2">
    <source>
        <dbReference type="Proteomes" id="UP000247476"/>
    </source>
</evidence>
<dbReference type="SUPFAM" id="SSF52317">
    <property type="entry name" value="Class I glutamine amidotransferase-like"/>
    <property type="match status" value="1"/>
</dbReference>
<dbReference type="EMBL" id="QJVJ01000004">
    <property type="protein sequence ID" value="PYI54807.1"/>
    <property type="molecule type" value="Genomic_DNA"/>
</dbReference>
<name>A0A2V5KT29_9BACL</name>
<keyword evidence="2" id="KW-1185">Reference proteome</keyword>
<dbReference type="Pfam" id="PF07722">
    <property type="entry name" value="Peptidase_C26"/>
    <property type="match status" value="1"/>
</dbReference>
<dbReference type="Proteomes" id="UP000247476">
    <property type="component" value="Unassembled WGS sequence"/>
</dbReference>
<proteinExistence type="predicted"/>